<dbReference type="PROSITE" id="PS50249">
    <property type="entry name" value="MPN"/>
    <property type="match status" value="1"/>
</dbReference>
<evidence type="ECO:0000259" key="6">
    <source>
        <dbReference type="PROSITE" id="PS50249"/>
    </source>
</evidence>
<keyword evidence="5" id="KW-0482">Metalloprotease</keyword>
<dbReference type="PANTHER" id="PTHR34858:SF1">
    <property type="entry name" value="CYSO-CYSTEINE PEPTIDASE"/>
    <property type="match status" value="1"/>
</dbReference>
<evidence type="ECO:0000256" key="1">
    <source>
        <dbReference type="ARBA" id="ARBA00022670"/>
    </source>
</evidence>
<protein>
    <recommendedName>
        <fullName evidence="6">MPN domain-containing protein</fullName>
    </recommendedName>
</protein>
<dbReference type="InterPro" id="IPR028090">
    <property type="entry name" value="JAB_dom_prok"/>
</dbReference>
<dbReference type="EMBL" id="BAABBF010000004">
    <property type="protein sequence ID" value="GAA3712667.1"/>
    <property type="molecule type" value="Genomic_DNA"/>
</dbReference>
<dbReference type="Pfam" id="PF14464">
    <property type="entry name" value="Prok-JAB"/>
    <property type="match status" value="1"/>
</dbReference>
<feature type="domain" description="MPN" evidence="6">
    <location>
        <begin position="1"/>
        <end position="128"/>
    </location>
</feature>
<keyword evidence="8" id="KW-1185">Reference proteome</keyword>
<keyword evidence="2" id="KW-0479">Metal-binding</keyword>
<keyword evidence="3" id="KW-0378">Hydrolase</keyword>
<dbReference type="SUPFAM" id="SSF102712">
    <property type="entry name" value="JAB1/MPN domain"/>
    <property type="match status" value="1"/>
</dbReference>
<name>A0ABP7E1C6_9SPHN</name>
<comment type="caution">
    <text evidence="7">The sequence shown here is derived from an EMBL/GenBank/DDBJ whole genome shotgun (WGS) entry which is preliminary data.</text>
</comment>
<dbReference type="CDD" id="cd08070">
    <property type="entry name" value="MPN_like"/>
    <property type="match status" value="1"/>
</dbReference>
<dbReference type="Gene3D" id="3.40.140.10">
    <property type="entry name" value="Cytidine Deaminase, domain 2"/>
    <property type="match status" value="1"/>
</dbReference>
<keyword evidence="1" id="KW-0645">Protease</keyword>
<dbReference type="PANTHER" id="PTHR34858">
    <property type="entry name" value="CYSO-CYSTEINE PEPTIDASE"/>
    <property type="match status" value="1"/>
</dbReference>
<keyword evidence="4" id="KW-0862">Zinc</keyword>
<evidence type="ECO:0000256" key="4">
    <source>
        <dbReference type="ARBA" id="ARBA00022833"/>
    </source>
</evidence>
<dbReference type="Proteomes" id="UP001500523">
    <property type="component" value="Unassembled WGS sequence"/>
</dbReference>
<organism evidence="7 8">
    <name type="scientific">Sphingomonas cynarae</name>
    <dbReference type="NCBI Taxonomy" id="930197"/>
    <lineage>
        <taxon>Bacteria</taxon>
        <taxon>Pseudomonadati</taxon>
        <taxon>Pseudomonadota</taxon>
        <taxon>Alphaproteobacteria</taxon>
        <taxon>Sphingomonadales</taxon>
        <taxon>Sphingomonadaceae</taxon>
        <taxon>Sphingomonas</taxon>
    </lineage>
</organism>
<dbReference type="InterPro" id="IPR051929">
    <property type="entry name" value="VirAsm_ModProt"/>
</dbReference>
<evidence type="ECO:0000256" key="5">
    <source>
        <dbReference type="ARBA" id="ARBA00023049"/>
    </source>
</evidence>
<proteinExistence type="predicted"/>
<gene>
    <name evidence="7" type="ORF">GCM10022268_21870</name>
</gene>
<evidence type="ECO:0000313" key="7">
    <source>
        <dbReference type="EMBL" id="GAA3712667.1"/>
    </source>
</evidence>
<dbReference type="InterPro" id="IPR037518">
    <property type="entry name" value="MPN"/>
</dbReference>
<sequence>MIDRIVAIAAASPEAEVCGLLFGSADRIDAVEPCTNVASDPARRFEIDPAALLAAHRRARDGAMMPVGCYHSHPGGVAAPSPRDAADAAPDGGIWLIVAGGKVTAWRAMMDGPVHGRFAALSIDPLSG</sequence>
<evidence type="ECO:0000256" key="3">
    <source>
        <dbReference type="ARBA" id="ARBA00022801"/>
    </source>
</evidence>
<accession>A0ABP7E1C6</accession>
<evidence type="ECO:0000313" key="8">
    <source>
        <dbReference type="Proteomes" id="UP001500523"/>
    </source>
</evidence>
<reference evidence="8" key="1">
    <citation type="journal article" date="2019" name="Int. J. Syst. Evol. Microbiol.">
        <title>The Global Catalogue of Microorganisms (GCM) 10K type strain sequencing project: providing services to taxonomists for standard genome sequencing and annotation.</title>
        <authorList>
            <consortium name="The Broad Institute Genomics Platform"/>
            <consortium name="The Broad Institute Genome Sequencing Center for Infectious Disease"/>
            <person name="Wu L."/>
            <person name="Ma J."/>
        </authorList>
    </citation>
    <scope>NUCLEOTIDE SEQUENCE [LARGE SCALE GENOMIC DNA]</scope>
    <source>
        <strain evidence="8">JCM 17498</strain>
    </source>
</reference>
<evidence type="ECO:0000256" key="2">
    <source>
        <dbReference type="ARBA" id="ARBA00022723"/>
    </source>
</evidence>